<dbReference type="EMBL" id="LGTE01000004">
    <property type="protein sequence ID" value="KNZ70325.1"/>
    <property type="molecule type" value="Genomic_DNA"/>
</dbReference>
<reference evidence="2" key="1">
    <citation type="submission" date="2015-07" db="EMBL/GenBank/DDBJ databases">
        <title>Complete Genome of Thermincola ferriacetica strain Z-0001T.</title>
        <authorList>
            <person name="Lusk B."/>
            <person name="Badalamenti J.P."/>
            <person name="Parameswaran P."/>
            <person name="Bond D.R."/>
            <person name="Torres C.I."/>
        </authorList>
    </citation>
    <scope>NUCLEOTIDE SEQUENCE [LARGE SCALE GENOMIC DNA]</scope>
    <source>
        <strain evidence="2">Z-0001</strain>
    </source>
</reference>
<dbReference type="AlphaFoldDB" id="A0A0L6W466"/>
<evidence type="ECO:0000313" key="1">
    <source>
        <dbReference type="EMBL" id="KNZ70325.1"/>
    </source>
</evidence>
<organism evidence="1 2">
    <name type="scientific">Thermincola ferriacetica</name>
    <dbReference type="NCBI Taxonomy" id="281456"/>
    <lineage>
        <taxon>Bacteria</taxon>
        <taxon>Bacillati</taxon>
        <taxon>Bacillota</taxon>
        <taxon>Clostridia</taxon>
        <taxon>Eubacteriales</taxon>
        <taxon>Thermincolaceae</taxon>
        <taxon>Thermincola</taxon>
    </lineage>
</organism>
<dbReference type="RefSeq" id="WP_052217036.1">
    <property type="nucleotide sequence ID" value="NZ_LGTE01000004.1"/>
</dbReference>
<comment type="caution">
    <text evidence="1">The sequence shown here is derived from an EMBL/GenBank/DDBJ whole genome shotgun (WGS) entry which is preliminary data.</text>
</comment>
<sequence length="245" mass="26954">MTKKKPVVSVRVRCEGALHTISITPSGAVVLHDHPDIKADRAFEALGGEPCRCLKVLETWRRGVKLPFYRRDLPAGLRPAFDAGREKAAARRRRNAKADPLSVPFATRAAARVARLAGKALETCSYRRSRTSWAGGNHEVCVRIGDPVISGSSSRVWSHNGKWPGTDSYVSAAVPLQWFSRVWRRGLAVVDGCFVLDVLSEDDKGFTVLAGKQGRGFEVHPARAKIIKAKDGSYRLRWLKGGEQA</sequence>
<protein>
    <submittedName>
        <fullName evidence="1">Uncharacterized protein</fullName>
    </submittedName>
</protein>
<name>A0A0L6W466_9FIRM</name>
<keyword evidence="2" id="KW-1185">Reference proteome</keyword>
<accession>A0A0L6W466</accession>
<dbReference type="Proteomes" id="UP000037175">
    <property type="component" value="Unassembled WGS sequence"/>
</dbReference>
<proteinExistence type="predicted"/>
<evidence type="ECO:0000313" key="2">
    <source>
        <dbReference type="Proteomes" id="UP000037175"/>
    </source>
</evidence>
<gene>
    <name evidence="1" type="ORF">Tfer_0885</name>
</gene>